<name>A0AAV4N8H8_CAEEX</name>
<evidence type="ECO:0000313" key="1">
    <source>
        <dbReference type="EMBL" id="GIX80253.1"/>
    </source>
</evidence>
<gene>
    <name evidence="1" type="ORF">CEXT_368651</name>
</gene>
<organism evidence="1 2">
    <name type="scientific">Caerostris extrusa</name>
    <name type="common">Bark spider</name>
    <name type="synonym">Caerostris bankana</name>
    <dbReference type="NCBI Taxonomy" id="172846"/>
    <lineage>
        <taxon>Eukaryota</taxon>
        <taxon>Metazoa</taxon>
        <taxon>Ecdysozoa</taxon>
        <taxon>Arthropoda</taxon>
        <taxon>Chelicerata</taxon>
        <taxon>Arachnida</taxon>
        <taxon>Araneae</taxon>
        <taxon>Araneomorphae</taxon>
        <taxon>Entelegynae</taxon>
        <taxon>Araneoidea</taxon>
        <taxon>Araneidae</taxon>
        <taxon>Caerostris</taxon>
    </lineage>
</organism>
<evidence type="ECO:0000313" key="2">
    <source>
        <dbReference type="Proteomes" id="UP001054945"/>
    </source>
</evidence>
<accession>A0AAV4N8H8</accession>
<dbReference type="AlphaFoldDB" id="A0AAV4N8H8"/>
<proteinExistence type="predicted"/>
<dbReference type="Proteomes" id="UP001054945">
    <property type="component" value="Unassembled WGS sequence"/>
</dbReference>
<reference evidence="1 2" key="1">
    <citation type="submission" date="2021-06" db="EMBL/GenBank/DDBJ databases">
        <title>Caerostris extrusa draft genome.</title>
        <authorList>
            <person name="Kono N."/>
            <person name="Arakawa K."/>
        </authorList>
    </citation>
    <scope>NUCLEOTIDE SEQUENCE [LARGE SCALE GENOMIC DNA]</scope>
</reference>
<sequence length="71" mass="7935">MFDGNCKLHTQLADSLVLFGKMHDITLLFMAVSGRQWLLVLRPLLSAVAGIQTSTTRLPSSLEDFTERDID</sequence>
<keyword evidence="2" id="KW-1185">Reference proteome</keyword>
<protein>
    <submittedName>
        <fullName evidence="1">Uncharacterized protein</fullName>
    </submittedName>
</protein>
<comment type="caution">
    <text evidence="1">The sequence shown here is derived from an EMBL/GenBank/DDBJ whole genome shotgun (WGS) entry which is preliminary data.</text>
</comment>
<dbReference type="EMBL" id="BPLR01003011">
    <property type="protein sequence ID" value="GIX80253.1"/>
    <property type="molecule type" value="Genomic_DNA"/>
</dbReference>